<dbReference type="Proteomes" id="UP000683360">
    <property type="component" value="Unassembled WGS sequence"/>
</dbReference>
<dbReference type="PANTHER" id="PTHR19143">
    <property type="entry name" value="FIBRINOGEN/TENASCIN/ANGIOPOEITIN"/>
    <property type="match status" value="1"/>
</dbReference>
<dbReference type="OrthoDB" id="6145874at2759"/>
<protein>
    <submittedName>
        <fullName evidence="2">TN</fullName>
    </submittedName>
</protein>
<name>A0A8S3Q7J3_MYTED</name>
<dbReference type="PROSITE" id="PS51406">
    <property type="entry name" value="FIBRINOGEN_C_2"/>
    <property type="match status" value="2"/>
</dbReference>
<organism evidence="2 3">
    <name type="scientific">Mytilus edulis</name>
    <name type="common">Blue mussel</name>
    <dbReference type="NCBI Taxonomy" id="6550"/>
    <lineage>
        <taxon>Eukaryota</taxon>
        <taxon>Metazoa</taxon>
        <taxon>Spiralia</taxon>
        <taxon>Lophotrochozoa</taxon>
        <taxon>Mollusca</taxon>
        <taxon>Bivalvia</taxon>
        <taxon>Autobranchia</taxon>
        <taxon>Pteriomorphia</taxon>
        <taxon>Mytilida</taxon>
        <taxon>Mytiloidea</taxon>
        <taxon>Mytilidae</taxon>
        <taxon>Mytilinae</taxon>
        <taxon>Mytilus</taxon>
    </lineage>
</organism>
<dbReference type="EMBL" id="CAJPWZ010000447">
    <property type="protein sequence ID" value="CAG2192812.1"/>
    <property type="molecule type" value="Genomic_DNA"/>
</dbReference>
<sequence length="181" mass="20922">MLRKELKWIIEETKGQRETSRIVDLIKKGVRDVCVSKNMKKYRDCSEISSERQESGIYTIYPEKSKGIKVYCEMTDGKGWTVIQRRIDGSTDFFRSKFKLTVGDYKGTAGDYLSYNNGKYFSTKDKDNDSSDANCATHFKLGPWWNGGCSNVSLNLDLKKSKMRWSSITYIQSVMKIRKIN</sequence>
<dbReference type="AlphaFoldDB" id="A0A8S3Q7J3"/>
<dbReference type="Pfam" id="PF00147">
    <property type="entry name" value="Fibrinogen_C"/>
    <property type="match status" value="2"/>
</dbReference>
<feature type="domain" description="Fibrinogen C-terminal" evidence="1">
    <location>
        <begin position="97"/>
        <end position="155"/>
    </location>
</feature>
<dbReference type="SMART" id="SM00186">
    <property type="entry name" value="FBG"/>
    <property type="match status" value="1"/>
</dbReference>
<evidence type="ECO:0000259" key="1">
    <source>
        <dbReference type="PROSITE" id="PS51406"/>
    </source>
</evidence>
<dbReference type="InterPro" id="IPR036056">
    <property type="entry name" value="Fibrinogen-like_C"/>
</dbReference>
<dbReference type="GO" id="GO:0005615">
    <property type="term" value="C:extracellular space"/>
    <property type="evidence" value="ECO:0007669"/>
    <property type="project" value="TreeGrafter"/>
</dbReference>
<dbReference type="InterPro" id="IPR014716">
    <property type="entry name" value="Fibrinogen_a/b/g_C_1"/>
</dbReference>
<reference evidence="2" key="1">
    <citation type="submission" date="2021-03" db="EMBL/GenBank/DDBJ databases">
        <authorList>
            <person name="Bekaert M."/>
        </authorList>
    </citation>
    <scope>NUCLEOTIDE SEQUENCE</scope>
</reference>
<accession>A0A8S3Q7J3</accession>
<comment type="caution">
    <text evidence="2">The sequence shown here is derived from an EMBL/GenBank/DDBJ whole genome shotgun (WGS) entry which is preliminary data.</text>
</comment>
<dbReference type="InterPro" id="IPR002181">
    <property type="entry name" value="Fibrinogen_a/b/g_C_dom"/>
</dbReference>
<evidence type="ECO:0000313" key="2">
    <source>
        <dbReference type="EMBL" id="CAG2192812.1"/>
    </source>
</evidence>
<dbReference type="InterPro" id="IPR050373">
    <property type="entry name" value="Fibrinogen_C-term_domain"/>
</dbReference>
<evidence type="ECO:0000313" key="3">
    <source>
        <dbReference type="Proteomes" id="UP000683360"/>
    </source>
</evidence>
<dbReference type="SUPFAM" id="SSF56496">
    <property type="entry name" value="Fibrinogen C-terminal domain-like"/>
    <property type="match status" value="1"/>
</dbReference>
<feature type="domain" description="Fibrinogen C-terminal" evidence="1">
    <location>
        <begin position="36"/>
        <end position="96"/>
    </location>
</feature>
<dbReference type="Gene3D" id="3.90.215.10">
    <property type="entry name" value="Gamma Fibrinogen, chain A, domain 1"/>
    <property type="match status" value="2"/>
</dbReference>
<keyword evidence="3" id="KW-1185">Reference proteome</keyword>
<proteinExistence type="predicted"/>
<gene>
    <name evidence="2" type="ORF">MEDL_7950</name>
</gene>